<evidence type="ECO:0000313" key="14">
    <source>
        <dbReference type="EnsemblProtists" id="EOD03964"/>
    </source>
</evidence>
<dbReference type="GeneID" id="17262393"/>
<dbReference type="Proteomes" id="UP000013827">
    <property type="component" value="Unassembled WGS sequence"/>
</dbReference>
<evidence type="ECO:0000256" key="6">
    <source>
        <dbReference type="ARBA" id="ARBA00022845"/>
    </source>
</evidence>
<evidence type="ECO:0000259" key="13">
    <source>
        <dbReference type="PROSITE" id="PS50102"/>
    </source>
</evidence>
<dbReference type="KEGG" id="ehx:EMIHUDRAFT_413893"/>
<evidence type="ECO:0000256" key="2">
    <source>
        <dbReference type="ARBA" id="ARBA00004496"/>
    </source>
</evidence>
<keyword evidence="8" id="KW-0508">mRNA splicing</keyword>
<reference evidence="14" key="2">
    <citation type="submission" date="2024-10" db="UniProtKB">
        <authorList>
            <consortium name="EnsemblProtists"/>
        </authorList>
    </citation>
    <scope>IDENTIFICATION</scope>
</reference>
<dbReference type="GO" id="GO:0006417">
    <property type="term" value="P:regulation of translation"/>
    <property type="evidence" value="ECO:0007669"/>
    <property type="project" value="UniProtKB-KW"/>
</dbReference>
<dbReference type="InterPro" id="IPR000504">
    <property type="entry name" value="RRM_dom"/>
</dbReference>
<feature type="compositionally biased region" description="Acidic residues" evidence="12">
    <location>
        <begin position="1"/>
        <end position="12"/>
    </location>
</feature>
<dbReference type="PROSITE" id="PS50102">
    <property type="entry name" value="RRM"/>
    <property type="match status" value="1"/>
</dbReference>
<dbReference type="GO" id="GO:0005634">
    <property type="term" value="C:nucleus"/>
    <property type="evidence" value="ECO:0007669"/>
    <property type="project" value="UniProtKB-SubCell"/>
</dbReference>
<keyword evidence="9" id="KW-0539">Nucleus</keyword>
<name>A0A0D3HY79_EMIH1</name>
<dbReference type="SUPFAM" id="SSF54928">
    <property type="entry name" value="RNA-binding domain, RBD"/>
    <property type="match status" value="1"/>
</dbReference>
<dbReference type="CDD" id="cd12324">
    <property type="entry name" value="RRM_RBM8"/>
    <property type="match status" value="1"/>
</dbReference>
<organism evidence="14 15">
    <name type="scientific">Emiliania huxleyi (strain CCMP1516)</name>
    <dbReference type="NCBI Taxonomy" id="280463"/>
    <lineage>
        <taxon>Eukaryota</taxon>
        <taxon>Haptista</taxon>
        <taxon>Haptophyta</taxon>
        <taxon>Prymnesiophyceae</taxon>
        <taxon>Isochrysidales</taxon>
        <taxon>Noelaerhabdaceae</taxon>
        <taxon>Emiliania</taxon>
    </lineage>
</organism>
<dbReference type="InterPro" id="IPR035979">
    <property type="entry name" value="RBD_domain_sf"/>
</dbReference>
<dbReference type="AlphaFoldDB" id="A0A0D3HY79"/>
<evidence type="ECO:0000256" key="12">
    <source>
        <dbReference type="SAM" id="MobiDB-lite"/>
    </source>
</evidence>
<dbReference type="FunFam" id="3.30.70.330:FF:000525">
    <property type="entry name" value="RNA-binding protein 8A"/>
    <property type="match status" value="1"/>
</dbReference>
<dbReference type="OMA" id="KKIQVDW"/>
<dbReference type="GeneID" id="17250003"/>
<proteinExistence type="predicted"/>
<dbReference type="KEGG" id="ehx:EMIHUDRAFT_413981"/>
<dbReference type="HOGENOM" id="CLU_012062_18_1_1"/>
<evidence type="ECO:0000256" key="3">
    <source>
        <dbReference type="ARBA" id="ARBA00022448"/>
    </source>
</evidence>
<dbReference type="SMART" id="SM00360">
    <property type="entry name" value="RRM"/>
    <property type="match status" value="1"/>
</dbReference>
<dbReference type="STRING" id="2903.R1E5Q8"/>
<sequence length="161" mass="17198">MEGEEVDFGDAEEMAKEPEAGGSSKGAVRDAAGRRMKGRGAAGSTQTMQDEGGDYDSIDSKGGSTKGPAKSIEGWIIFVTNLHEETTEDDLHDAFCDIGDIKNLHLNLDRRTGFVKGYALVEYEKQKDAQGAIDEMNGSTLMGSTISVDWAFSAGPSRAAR</sequence>
<dbReference type="eggNOG" id="KOG0130">
    <property type="taxonomic scope" value="Eukaryota"/>
</dbReference>
<keyword evidence="7 11" id="KW-0694">RNA-binding</keyword>
<evidence type="ECO:0000256" key="8">
    <source>
        <dbReference type="ARBA" id="ARBA00023187"/>
    </source>
</evidence>
<keyword evidence="15" id="KW-1185">Reference proteome</keyword>
<feature type="domain" description="RRM" evidence="13">
    <location>
        <begin position="75"/>
        <end position="153"/>
    </location>
</feature>
<dbReference type="GO" id="GO:0006397">
    <property type="term" value="P:mRNA processing"/>
    <property type="evidence" value="ECO:0007669"/>
    <property type="project" value="UniProtKB-KW"/>
</dbReference>
<keyword evidence="4" id="KW-0963">Cytoplasm</keyword>
<dbReference type="GO" id="GO:0005737">
    <property type="term" value="C:cytoplasm"/>
    <property type="evidence" value="ECO:0007669"/>
    <property type="project" value="UniProtKB-SubCell"/>
</dbReference>
<keyword evidence="5" id="KW-0507">mRNA processing</keyword>
<evidence type="ECO:0000256" key="11">
    <source>
        <dbReference type="PROSITE-ProRule" id="PRU00176"/>
    </source>
</evidence>
<dbReference type="EnsemblProtists" id="EOD03964">
    <property type="protein sequence ID" value="EOD03964"/>
    <property type="gene ID" value="EMIHUDRAFT_413981"/>
</dbReference>
<dbReference type="Gene3D" id="3.30.70.330">
    <property type="match status" value="1"/>
</dbReference>
<dbReference type="PRINTS" id="PR01738">
    <property type="entry name" value="RNABINDINGM8"/>
</dbReference>
<reference evidence="15" key="1">
    <citation type="journal article" date="2013" name="Nature">
        <title>Pan genome of the phytoplankton Emiliania underpins its global distribution.</title>
        <authorList>
            <person name="Read B.A."/>
            <person name="Kegel J."/>
            <person name="Klute M.J."/>
            <person name="Kuo A."/>
            <person name="Lefebvre S.C."/>
            <person name="Maumus F."/>
            <person name="Mayer C."/>
            <person name="Miller J."/>
            <person name="Monier A."/>
            <person name="Salamov A."/>
            <person name="Young J."/>
            <person name="Aguilar M."/>
            <person name="Claverie J.M."/>
            <person name="Frickenhaus S."/>
            <person name="Gonzalez K."/>
            <person name="Herman E.K."/>
            <person name="Lin Y.C."/>
            <person name="Napier J."/>
            <person name="Ogata H."/>
            <person name="Sarno A.F."/>
            <person name="Shmutz J."/>
            <person name="Schroeder D."/>
            <person name="de Vargas C."/>
            <person name="Verret F."/>
            <person name="von Dassow P."/>
            <person name="Valentin K."/>
            <person name="Van de Peer Y."/>
            <person name="Wheeler G."/>
            <person name="Dacks J.B."/>
            <person name="Delwiche C.F."/>
            <person name="Dyhrman S.T."/>
            <person name="Glockner G."/>
            <person name="John U."/>
            <person name="Richards T."/>
            <person name="Worden A.Z."/>
            <person name="Zhang X."/>
            <person name="Grigoriev I.V."/>
            <person name="Allen A.E."/>
            <person name="Bidle K."/>
            <person name="Borodovsky M."/>
            <person name="Bowler C."/>
            <person name="Brownlee C."/>
            <person name="Cock J.M."/>
            <person name="Elias M."/>
            <person name="Gladyshev V.N."/>
            <person name="Groth M."/>
            <person name="Guda C."/>
            <person name="Hadaegh A."/>
            <person name="Iglesias-Rodriguez M.D."/>
            <person name="Jenkins J."/>
            <person name="Jones B.M."/>
            <person name="Lawson T."/>
            <person name="Leese F."/>
            <person name="Lindquist E."/>
            <person name="Lobanov A."/>
            <person name="Lomsadze A."/>
            <person name="Malik S.B."/>
            <person name="Marsh M.E."/>
            <person name="Mackinder L."/>
            <person name="Mock T."/>
            <person name="Mueller-Roeber B."/>
            <person name="Pagarete A."/>
            <person name="Parker M."/>
            <person name="Probert I."/>
            <person name="Quesneville H."/>
            <person name="Raines C."/>
            <person name="Rensing S.A."/>
            <person name="Riano-Pachon D.M."/>
            <person name="Richier S."/>
            <person name="Rokitta S."/>
            <person name="Shiraiwa Y."/>
            <person name="Soanes D.M."/>
            <person name="van der Giezen M."/>
            <person name="Wahlund T.M."/>
            <person name="Williams B."/>
            <person name="Wilson W."/>
            <person name="Wolfe G."/>
            <person name="Wurch L.L."/>
        </authorList>
    </citation>
    <scope>NUCLEOTIDE SEQUENCE</scope>
</reference>
<dbReference type="Pfam" id="PF00076">
    <property type="entry name" value="RRM_1"/>
    <property type="match status" value="1"/>
</dbReference>
<dbReference type="PaxDb" id="2903-EOD03964"/>
<keyword evidence="6" id="KW-0810">Translation regulation</keyword>
<feature type="region of interest" description="Disordered" evidence="12">
    <location>
        <begin position="1"/>
        <end position="69"/>
    </location>
</feature>
<dbReference type="PANTHER" id="PTHR45894">
    <property type="entry name" value="RNA-BINDING PROTEIN 8A"/>
    <property type="match status" value="1"/>
</dbReference>
<dbReference type="InterPro" id="IPR008111">
    <property type="entry name" value="RNA-bd_8"/>
</dbReference>
<accession>A0A0D3HY79</accession>
<comment type="subcellular location">
    <subcellularLocation>
        <location evidence="2">Cytoplasm</location>
    </subcellularLocation>
    <subcellularLocation>
        <location evidence="1">Nucleus</location>
    </subcellularLocation>
</comment>
<dbReference type="InterPro" id="IPR033744">
    <property type="entry name" value="RRM_RBM8"/>
</dbReference>
<protein>
    <recommendedName>
        <fullName evidence="10">RNA-binding protein 8A</fullName>
    </recommendedName>
</protein>
<dbReference type="EnsemblProtists" id="EOD16244">
    <property type="protein sequence ID" value="EOD16244"/>
    <property type="gene ID" value="EMIHUDRAFT_413893"/>
</dbReference>
<evidence type="ECO:0000256" key="5">
    <source>
        <dbReference type="ARBA" id="ARBA00022664"/>
    </source>
</evidence>
<dbReference type="RefSeq" id="XP_005756393.1">
    <property type="nucleotide sequence ID" value="XM_005756336.1"/>
</dbReference>
<dbReference type="GO" id="GO:0003729">
    <property type="term" value="F:mRNA binding"/>
    <property type="evidence" value="ECO:0007669"/>
    <property type="project" value="InterPro"/>
</dbReference>
<evidence type="ECO:0000313" key="15">
    <source>
        <dbReference type="Proteomes" id="UP000013827"/>
    </source>
</evidence>
<evidence type="ECO:0000256" key="9">
    <source>
        <dbReference type="ARBA" id="ARBA00023242"/>
    </source>
</evidence>
<evidence type="ECO:0000256" key="4">
    <source>
        <dbReference type="ARBA" id="ARBA00022490"/>
    </source>
</evidence>
<evidence type="ECO:0000256" key="7">
    <source>
        <dbReference type="ARBA" id="ARBA00022884"/>
    </source>
</evidence>
<keyword evidence="3" id="KW-0813">Transport</keyword>
<dbReference type="RefSeq" id="XP_005768673.1">
    <property type="nucleotide sequence ID" value="XM_005768616.1"/>
</dbReference>
<dbReference type="InterPro" id="IPR012677">
    <property type="entry name" value="Nucleotide-bd_a/b_plait_sf"/>
</dbReference>
<evidence type="ECO:0000256" key="1">
    <source>
        <dbReference type="ARBA" id="ARBA00004123"/>
    </source>
</evidence>
<dbReference type="GO" id="GO:0008380">
    <property type="term" value="P:RNA splicing"/>
    <property type="evidence" value="ECO:0007669"/>
    <property type="project" value="UniProtKB-KW"/>
</dbReference>
<evidence type="ECO:0000256" key="10">
    <source>
        <dbReference type="ARBA" id="ARBA00077711"/>
    </source>
</evidence>